<evidence type="ECO:0000259" key="4">
    <source>
        <dbReference type="PROSITE" id="PS00662"/>
    </source>
</evidence>
<comment type="caution">
    <text evidence="5">The sequence shown here is derived from an EMBL/GenBank/DDBJ whole genome shotgun (WGS) entry which is preliminary data.</text>
</comment>
<proteinExistence type="inferred from homology"/>
<dbReference type="InterPro" id="IPR003593">
    <property type="entry name" value="AAA+_ATPase"/>
</dbReference>
<dbReference type="AlphaFoldDB" id="A0A511FD04"/>
<comment type="similarity">
    <text evidence="1">Belongs to the GSP E family.</text>
</comment>
<dbReference type="GO" id="GO:0005886">
    <property type="term" value="C:plasma membrane"/>
    <property type="evidence" value="ECO:0007669"/>
    <property type="project" value="TreeGrafter"/>
</dbReference>
<gene>
    <name evidence="5" type="primary">pilB</name>
    <name evidence="5" type="ORF">CHO01_22650</name>
    <name evidence="6" type="ORF">HNR08_003331</name>
</gene>
<keyword evidence="7" id="KW-1185">Reference proteome</keyword>
<dbReference type="GO" id="GO:0016887">
    <property type="term" value="F:ATP hydrolysis activity"/>
    <property type="evidence" value="ECO:0007669"/>
    <property type="project" value="TreeGrafter"/>
</dbReference>
<dbReference type="RefSeq" id="WP_146838002.1">
    <property type="nucleotide sequence ID" value="NZ_BJVQ01000031.1"/>
</dbReference>
<evidence type="ECO:0000256" key="3">
    <source>
        <dbReference type="ARBA" id="ARBA00022840"/>
    </source>
</evidence>
<dbReference type="Gene3D" id="3.30.450.90">
    <property type="match status" value="1"/>
</dbReference>
<dbReference type="GO" id="GO:0005524">
    <property type="term" value="F:ATP binding"/>
    <property type="evidence" value="ECO:0007669"/>
    <property type="project" value="UniProtKB-KW"/>
</dbReference>
<dbReference type="Proteomes" id="UP000321723">
    <property type="component" value="Unassembled WGS sequence"/>
</dbReference>
<dbReference type="OrthoDB" id="9805147at2"/>
<dbReference type="Pfam" id="PF05157">
    <property type="entry name" value="MshEN"/>
    <property type="match status" value="1"/>
</dbReference>
<reference evidence="6 8" key="2">
    <citation type="submission" date="2020-08" db="EMBL/GenBank/DDBJ databases">
        <title>Sequencing the genomes of 1000 actinobacteria strains.</title>
        <authorList>
            <person name="Klenk H.-P."/>
        </authorList>
    </citation>
    <scope>NUCLEOTIDE SEQUENCE [LARGE SCALE GENOMIC DNA]</scope>
    <source>
        <strain evidence="6 8">DSM 9581</strain>
    </source>
</reference>
<dbReference type="InterPro" id="IPR027417">
    <property type="entry name" value="P-loop_NTPase"/>
</dbReference>
<dbReference type="PANTHER" id="PTHR30258:SF2">
    <property type="entry name" value="COMG OPERON PROTEIN 1"/>
    <property type="match status" value="1"/>
</dbReference>
<evidence type="ECO:0000313" key="7">
    <source>
        <dbReference type="Proteomes" id="UP000321723"/>
    </source>
</evidence>
<dbReference type="SUPFAM" id="SSF160246">
    <property type="entry name" value="EspE N-terminal domain-like"/>
    <property type="match status" value="1"/>
</dbReference>
<organism evidence="5 7">
    <name type="scientific">Cellulomonas hominis</name>
    <dbReference type="NCBI Taxonomy" id="156981"/>
    <lineage>
        <taxon>Bacteria</taxon>
        <taxon>Bacillati</taxon>
        <taxon>Actinomycetota</taxon>
        <taxon>Actinomycetes</taxon>
        <taxon>Micrococcales</taxon>
        <taxon>Cellulomonadaceae</taxon>
        <taxon>Cellulomonas</taxon>
    </lineage>
</organism>
<dbReference type="SUPFAM" id="SSF52540">
    <property type="entry name" value="P-loop containing nucleoside triphosphate hydrolases"/>
    <property type="match status" value="1"/>
</dbReference>
<dbReference type="Pfam" id="PF00437">
    <property type="entry name" value="T2SSE"/>
    <property type="match status" value="1"/>
</dbReference>
<evidence type="ECO:0000256" key="1">
    <source>
        <dbReference type="ARBA" id="ARBA00006611"/>
    </source>
</evidence>
<evidence type="ECO:0000313" key="5">
    <source>
        <dbReference type="EMBL" id="GEL47149.1"/>
    </source>
</evidence>
<keyword evidence="2" id="KW-0547">Nucleotide-binding</keyword>
<dbReference type="InterPro" id="IPR007831">
    <property type="entry name" value="T2SS_GspE_N"/>
</dbReference>
<name>A0A511FD04_9CELL</name>
<dbReference type="SMART" id="SM00382">
    <property type="entry name" value="AAA"/>
    <property type="match status" value="1"/>
</dbReference>
<dbReference type="InterPro" id="IPR001482">
    <property type="entry name" value="T2SS/T4SS_dom"/>
</dbReference>
<keyword evidence="3" id="KW-0067">ATP-binding</keyword>
<protein>
    <submittedName>
        <fullName evidence="5">Type IV fimbrial assembly protein PilB</fullName>
    </submittedName>
    <submittedName>
        <fullName evidence="6">Type IV pilus assembly protein PilB</fullName>
    </submittedName>
</protein>
<dbReference type="FunFam" id="3.40.50.300:FF:000398">
    <property type="entry name" value="Type IV pilus assembly ATPase PilB"/>
    <property type="match status" value="1"/>
</dbReference>
<evidence type="ECO:0000256" key="2">
    <source>
        <dbReference type="ARBA" id="ARBA00022741"/>
    </source>
</evidence>
<dbReference type="EMBL" id="JACHDN010000001">
    <property type="protein sequence ID" value="MBB5474595.1"/>
    <property type="molecule type" value="Genomic_DNA"/>
</dbReference>
<dbReference type="CDD" id="cd01129">
    <property type="entry name" value="PulE-GspE-like"/>
    <property type="match status" value="1"/>
</dbReference>
<dbReference type="Proteomes" id="UP000564629">
    <property type="component" value="Unassembled WGS sequence"/>
</dbReference>
<feature type="domain" description="Bacterial type II secretion system protein E" evidence="4">
    <location>
        <begin position="364"/>
        <end position="378"/>
    </location>
</feature>
<dbReference type="PANTHER" id="PTHR30258">
    <property type="entry name" value="TYPE II SECRETION SYSTEM PROTEIN GSPE-RELATED"/>
    <property type="match status" value="1"/>
</dbReference>
<evidence type="ECO:0000313" key="6">
    <source>
        <dbReference type="EMBL" id="MBB5474595.1"/>
    </source>
</evidence>
<reference evidence="5 7" key="1">
    <citation type="submission" date="2019-07" db="EMBL/GenBank/DDBJ databases">
        <title>Whole genome shotgun sequence of Cellulomonas hominis NBRC 16055.</title>
        <authorList>
            <person name="Hosoyama A."/>
            <person name="Uohara A."/>
            <person name="Ohji S."/>
            <person name="Ichikawa N."/>
        </authorList>
    </citation>
    <scope>NUCLEOTIDE SEQUENCE [LARGE SCALE GENOMIC DNA]</scope>
    <source>
        <strain evidence="5 7">NBRC 16055</strain>
    </source>
</reference>
<dbReference type="Gene3D" id="3.40.50.300">
    <property type="entry name" value="P-loop containing nucleotide triphosphate hydrolases"/>
    <property type="match status" value="1"/>
</dbReference>
<dbReference type="PROSITE" id="PS00662">
    <property type="entry name" value="T2SP_E"/>
    <property type="match status" value="1"/>
</dbReference>
<dbReference type="InterPro" id="IPR037257">
    <property type="entry name" value="T2SS_E_N_sf"/>
</dbReference>
<accession>A0A511FD04</accession>
<dbReference type="EMBL" id="BJVQ01000031">
    <property type="protein sequence ID" value="GEL47149.1"/>
    <property type="molecule type" value="Genomic_DNA"/>
</dbReference>
<sequence>MTDTFAVLVARGMMSEHQAQQARNLPGGDVLERAAAVTGHPAGPLFVELVRGTTTLEASSDLIAERTDPAAVALLSRERAETWGVIPLRFEGSTLVIAATLDTATNPVRVQDVTQHFTGQAIAWLVARVPEVRAKIAAAYRNDGEISELAATAAGDGSRTEALDARARMVELHIAQAIDDRASDIHFEPGMFEMAVRYRIDGVLVEKKPVPAEVATGVVAYIKTRAEIDLDRRIPHDGQMTFRHGARNVDIRVSTLPTLHGETTVLRILDNSTRLDLASFGMNDQVANRWREGFSRPHGMVLVTGPTGTGKSTTLYATLAELATRDRNIVTVENPVEYQMHGINQVQIHPEVGLTFANALRAILRQDPDVILLGEIRDKETATVAIEAALTGHLVLSTLHTNSAPDAAVRLVEMGVEPFLVASVLECALAQRLVRRLCEACRQRIEPTAADLEAAGFEVPAGTPTTFYAAHPDGCARCSRGYQGRVAVFEAVQMTAALEQFVVSGAVSSTGAKAAAEADGLTTMRQDGWLKVAQGLTTVAEILRVTA</sequence>
<evidence type="ECO:0000313" key="8">
    <source>
        <dbReference type="Proteomes" id="UP000564629"/>
    </source>
</evidence>